<accession>A0A0N4VDR5</accession>
<evidence type="ECO:0000256" key="4">
    <source>
        <dbReference type="SAM" id="Coils"/>
    </source>
</evidence>
<dbReference type="AlphaFoldDB" id="A0A0N4VDR5"/>
<gene>
    <name evidence="6" type="ORF">EVEC_LOCUS8242</name>
</gene>
<reference evidence="6 7" key="2">
    <citation type="submission" date="2018-10" db="EMBL/GenBank/DDBJ databases">
        <authorList>
            <consortium name="Pathogen Informatics"/>
        </authorList>
    </citation>
    <scope>NUCLEOTIDE SEQUENCE [LARGE SCALE GENOMIC DNA]</scope>
</reference>
<dbReference type="InterPro" id="IPR001841">
    <property type="entry name" value="Znf_RING"/>
</dbReference>
<keyword evidence="1 3" id="KW-0479">Metal-binding</keyword>
<dbReference type="Proteomes" id="UP000274131">
    <property type="component" value="Unassembled WGS sequence"/>
</dbReference>
<evidence type="ECO:0000313" key="7">
    <source>
        <dbReference type="Proteomes" id="UP000274131"/>
    </source>
</evidence>
<dbReference type="Pfam" id="PF13639">
    <property type="entry name" value="zf-RING_2"/>
    <property type="match status" value="1"/>
</dbReference>
<dbReference type="WBParaSite" id="EVEC_0000875801-mRNA-1">
    <property type="protein sequence ID" value="EVEC_0000875801-mRNA-1"/>
    <property type="gene ID" value="EVEC_0000875801"/>
</dbReference>
<feature type="coiled-coil region" evidence="4">
    <location>
        <begin position="109"/>
        <end position="168"/>
    </location>
</feature>
<keyword evidence="1 3" id="KW-0863">Zinc-finger</keyword>
<feature type="domain" description="RING-type" evidence="5">
    <location>
        <begin position="7"/>
        <end position="47"/>
    </location>
</feature>
<evidence type="ECO:0000256" key="1">
    <source>
        <dbReference type="ARBA" id="ARBA00022771"/>
    </source>
</evidence>
<sequence>MSDCGLCPICWADLVHEKISALLCGHTFHYNCVTDWLQKSGACPQCQQPFQPIDVIRLLFFFDRKREAVAASDVPDDKEALKQMVVDMQQTMGVVVKGLETAYEIGEVLRQQRQELKILIDDIQKTTDAIQSADLKDENKVVSLTNKKQAVEKLLVEIRRKLDSESEKSVKCDESLKTVPGEKSQLWLWQQKCNESQTVRLEEIPKAQRS</sequence>
<organism evidence="8">
    <name type="scientific">Enterobius vermicularis</name>
    <name type="common">Human pinworm</name>
    <dbReference type="NCBI Taxonomy" id="51028"/>
    <lineage>
        <taxon>Eukaryota</taxon>
        <taxon>Metazoa</taxon>
        <taxon>Ecdysozoa</taxon>
        <taxon>Nematoda</taxon>
        <taxon>Chromadorea</taxon>
        <taxon>Rhabditida</taxon>
        <taxon>Spirurina</taxon>
        <taxon>Oxyuridomorpha</taxon>
        <taxon>Oxyuroidea</taxon>
        <taxon>Oxyuridae</taxon>
        <taxon>Enterobius</taxon>
    </lineage>
</organism>
<name>A0A0N4VDR5_ENTVE</name>
<dbReference type="InterPro" id="IPR052639">
    <property type="entry name" value="TRAIP_ubiq-protein_ligase"/>
</dbReference>
<dbReference type="OrthoDB" id="5877162at2759"/>
<reference evidence="8" key="1">
    <citation type="submission" date="2017-02" db="UniProtKB">
        <authorList>
            <consortium name="WormBaseParasite"/>
        </authorList>
    </citation>
    <scope>IDENTIFICATION</scope>
</reference>
<dbReference type="STRING" id="51028.A0A0N4VDR5"/>
<dbReference type="GO" id="GO:0031297">
    <property type="term" value="P:replication fork processing"/>
    <property type="evidence" value="ECO:0007669"/>
    <property type="project" value="TreeGrafter"/>
</dbReference>
<dbReference type="GO" id="GO:0016567">
    <property type="term" value="P:protein ubiquitination"/>
    <property type="evidence" value="ECO:0007669"/>
    <property type="project" value="TreeGrafter"/>
</dbReference>
<dbReference type="PANTHER" id="PTHR46569:SF1">
    <property type="entry name" value="E3 UBIQUITIN-PROTEIN LIGASE RFWD3-RELATED"/>
    <property type="match status" value="1"/>
</dbReference>
<evidence type="ECO:0000313" key="8">
    <source>
        <dbReference type="WBParaSite" id="EVEC_0000875801-mRNA-1"/>
    </source>
</evidence>
<evidence type="ECO:0000313" key="6">
    <source>
        <dbReference type="EMBL" id="VDD93491.1"/>
    </source>
</evidence>
<evidence type="ECO:0000259" key="5">
    <source>
        <dbReference type="PROSITE" id="PS50089"/>
    </source>
</evidence>
<proteinExistence type="predicted"/>
<dbReference type="GO" id="GO:0061630">
    <property type="term" value="F:ubiquitin protein ligase activity"/>
    <property type="evidence" value="ECO:0007669"/>
    <property type="project" value="TreeGrafter"/>
</dbReference>
<dbReference type="Gene3D" id="3.30.40.10">
    <property type="entry name" value="Zinc/RING finger domain, C3HC4 (zinc finger)"/>
    <property type="match status" value="1"/>
</dbReference>
<dbReference type="SUPFAM" id="SSF57850">
    <property type="entry name" value="RING/U-box"/>
    <property type="match status" value="1"/>
</dbReference>
<dbReference type="GO" id="GO:0008270">
    <property type="term" value="F:zinc ion binding"/>
    <property type="evidence" value="ECO:0007669"/>
    <property type="project" value="UniProtKB-KW"/>
</dbReference>
<dbReference type="PANTHER" id="PTHR46569">
    <property type="entry name" value="E3 UBIQUITIN-PROTEIN LIGASE TRAIP"/>
    <property type="match status" value="1"/>
</dbReference>
<protein>
    <submittedName>
        <fullName evidence="8">RING-type domain-containing protein</fullName>
    </submittedName>
</protein>
<keyword evidence="4" id="KW-0175">Coiled coil</keyword>
<dbReference type="PROSITE" id="PS50089">
    <property type="entry name" value="ZF_RING_2"/>
    <property type="match status" value="1"/>
</dbReference>
<keyword evidence="2" id="KW-0862">Zinc</keyword>
<dbReference type="SMART" id="SM00184">
    <property type="entry name" value="RING"/>
    <property type="match status" value="1"/>
</dbReference>
<evidence type="ECO:0000256" key="2">
    <source>
        <dbReference type="ARBA" id="ARBA00022833"/>
    </source>
</evidence>
<dbReference type="GO" id="GO:0005634">
    <property type="term" value="C:nucleus"/>
    <property type="evidence" value="ECO:0007669"/>
    <property type="project" value="TreeGrafter"/>
</dbReference>
<evidence type="ECO:0000256" key="3">
    <source>
        <dbReference type="PROSITE-ProRule" id="PRU00175"/>
    </source>
</evidence>
<dbReference type="EMBL" id="UXUI01009333">
    <property type="protein sequence ID" value="VDD93491.1"/>
    <property type="molecule type" value="Genomic_DNA"/>
</dbReference>
<dbReference type="GO" id="GO:0090734">
    <property type="term" value="C:site of DNA damage"/>
    <property type="evidence" value="ECO:0007669"/>
    <property type="project" value="TreeGrafter"/>
</dbReference>
<keyword evidence="7" id="KW-1185">Reference proteome</keyword>
<dbReference type="InterPro" id="IPR013083">
    <property type="entry name" value="Znf_RING/FYVE/PHD"/>
</dbReference>